<gene>
    <name evidence="2" type="ORF">DB30_06536</name>
</gene>
<evidence type="ECO:0000256" key="1">
    <source>
        <dbReference type="SAM" id="MobiDB-lite"/>
    </source>
</evidence>
<accession>A0A0C2DBU8</accession>
<evidence type="ECO:0000313" key="3">
    <source>
        <dbReference type="Proteomes" id="UP000031599"/>
    </source>
</evidence>
<proteinExistence type="predicted"/>
<dbReference type="AlphaFoldDB" id="A0A0C2DBU8"/>
<dbReference type="EMBL" id="JMCC02000007">
    <property type="protein sequence ID" value="KIG18925.1"/>
    <property type="molecule type" value="Genomic_DNA"/>
</dbReference>
<organism evidence="2 3">
    <name type="scientific">Enhygromyxa salina</name>
    <dbReference type="NCBI Taxonomy" id="215803"/>
    <lineage>
        <taxon>Bacteria</taxon>
        <taxon>Pseudomonadati</taxon>
        <taxon>Myxococcota</taxon>
        <taxon>Polyangia</taxon>
        <taxon>Nannocystales</taxon>
        <taxon>Nannocystaceae</taxon>
        <taxon>Enhygromyxa</taxon>
    </lineage>
</organism>
<sequence length="75" mass="7595">MGFNGAALNRGRKAVLAPSERGGGIVIASTGPPSIEGGKLVQRDSQGLDRERPASTGPPSIEGGKPLAVASERWG</sequence>
<comment type="caution">
    <text evidence="2">The sequence shown here is derived from an EMBL/GenBank/DDBJ whole genome shotgun (WGS) entry which is preliminary data.</text>
</comment>
<evidence type="ECO:0000313" key="2">
    <source>
        <dbReference type="EMBL" id="KIG18925.1"/>
    </source>
</evidence>
<name>A0A0C2DBU8_9BACT</name>
<feature type="region of interest" description="Disordered" evidence="1">
    <location>
        <begin position="23"/>
        <end position="75"/>
    </location>
</feature>
<reference evidence="2 3" key="1">
    <citation type="submission" date="2014-12" db="EMBL/GenBank/DDBJ databases">
        <title>Genome assembly of Enhygromyxa salina DSM 15201.</title>
        <authorList>
            <person name="Sharma G."/>
            <person name="Subramanian S."/>
        </authorList>
    </citation>
    <scope>NUCLEOTIDE SEQUENCE [LARGE SCALE GENOMIC DNA]</scope>
    <source>
        <strain evidence="2 3">DSM 15201</strain>
    </source>
</reference>
<dbReference type="Proteomes" id="UP000031599">
    <property type="component" value="Unassembled WGS sequence"/>
</dbReference>
<protein>
    <submittedName>
        <fullName evidence="2">Periplasmic thiol disulfide interchange protein DsbA</fullName>
    </submittedName>
</protein>